<sequence>MWLTSNKMSERAISLRCSMLCCGTAWYMNADELHVSEKYLEAAPPARPGWHSVQYLFKGQTRIALEDLASEYRAKERKGRRCLLAATQFRPTKQIPCNVGLSSMLEILARYPKHLDERVDHNV</sequence>
<accession>A0A4Q9MIU6</accession>
<organism evidence="1">
    <name type="scientific">Dichomitus squalens</name>
    <dbReference type="NCBI Taxonomy" id="114155"/>
    <lineage>
        <taxon>Eukaryota</taxon>
        <taxon>Fungi</taxon>
        <taxon>Dikarya</taxon>
        <taxon>Basidiomycota</taxon>
        <taxon>Agaricomycotina</taxon>
        <taxon>Agaricomycetes</taxon>
        <taxon>Polyporales</taxon>
        <taxon>Polyporaceae</taxon>
        <taxon>Dichomitus</taxon>
    </lineage>
</organism>
<evidence type="ECO:0000313" key="1">
    <source>
        <dbReference type="EMBL" id="TBU26598.1"/>
    </source>
</evidence>
<proteinExistence type="predicted"/>
<gene>
    <name evidence="1" type="ORF">BD311DRAFT_762080</name>
</gene>
<protein>
    <submittedName>
        <fullName evidence="1">Uncharacterized protein</fullName>
    </submittedName>
</protein>
<dbReference type="AlphaFoldDB" id="A0A4Q9MIU6"/>
<name>A0A4Q9MIU6_9APHY</name>
<reference evidence="1" key="1">
    <citation type="submission" date="2019-01" db="EMBL/GenBank/DDBJ databases">
        <title>Draft genome sequences of three monokaryotic isolates of the white-rot basidiomycete fungus Dichomitus squalens.</title>
        <authorList>
            <consortium name="DOE Joint Genome Institute"/>
            <person name="Lopez S.C."/>
            <person name="Andreopoulos B."/>
            <person name="Pangilinan J."/>
            <person name="Lipzen A."/>
            <person name="Riley R."/>
            <person name="Ahrendt S."/>
            <person name="Ng V."/>
            <person name="Barry K."/>
            <person name="Daum C."/>
            <person name="Grigoriev I.V."/>
            <person name="Hilden K.S."/>
            <person name="Makela M.R."/>
            <person name="de Vries R.P."/>
        </authorList>
    </citation>
    <scope>NUCLEOTIDE SEQUENCE [LARGE SCALE GENOMIC DNA]</scope>
    <source>
        <strain evidence="1">OM18370.1</strain>
    </source>
</reference>
<dbReference type="Proteomes" id="UP000292957">
    <property type="component" value="Unassembled WGS sequence"/>
</dbReference>
<dbReference type="EMBL" id="ML143443">
    <property type="protein sequence ID" value="TBU26598.1"/>
    <property type="molecule type" value="Genomic_DNA"/>
</dbReference>